<proteinExistence type="predicted"/>
<gene>
    <name evidence="2" type="ORF">ASIM_LOCUS3742</name>
</gene>
<reference evidence="4" key="1">
    <citation type="submission" date="2017-02" db="UniProtKB">
        <authorList>
            <consortium name="WormBaseParasite"/>
        </authorList>
    </citation>
    <scope>IDENTIFICATION</scope>
</reference>
<name>A0A0M3J8L0_ANISI</name>
<evidence type="ECO:0000256" key="1">
    <source>
        <dbReference type="SAM" id="MobiDB-lite"/>
    </source>
</evidence>
<sequence>MGSTAEDASRTVRISSGREETVRRFKGRENTTNQEICQKTKRIVRFIKDVYIPFVIPWEQWPCIQSQEGMGAFGKPRDAYTKIEHGSKPLVQGDLHSETINPLLSQDTGASSKGMMPFGAYRRNVSSVIDNHDFDTSKKYAYSCPCILQLKLSEGIIPKQMQGSIPPQNGETVMGSMRNQVH</sequence>
<reference evidence="2 3" key="2">
    <citation type="submission" date="2018-11" db="EMBL/GenBank/DDBJ databases">
        <authorList>
            <consortium name="Pathogen Informatics"/>
        </authorList>
    </citation>
    <scope>NUCLEOTIDE SEQUENCE [LARGE SCALE GENOMIC DNA]</scope>
</reference>
<feature type="region of interest" description="Disordered" evidence="1">
    <location>
        <begin position="1"/>
        <end position="21"/>
    </location>
</feature>
<dbReference type="WBParaSite" id="ASIM_0000391501-mRNA-1">
    <property type="protein sequence ID" value="ASIM_0000391501-mRNA-1"/>
    <property type="gene ID" value="ASIM_0000391501"/>
</dbReference>
<feature type="region of interest" description="Disordered" evidence="1">
    <location>
        <begin position="162"/>
        <end position="182"/>
    </location>
</feature>
<organism evidence="4">
    <name type="scientific">Anisakis simplex</name>
    <name type="common">Herring worm</name>
    <dbReference type="NCBI Taxonomy" id="6269"/>
    <lineage>
        <taxon>Eukaryota</taxon>
        <taxon>Metazoa</taxon>
        <taxon>Ecdysozoa</taxon>
        <taxon>Nematoda</taxon>
        <taxon>Chromadorea</taxon>
        <taxon>Rhabditida</taxon>
        <taxon>Spirurina</taxon>
        <taxon>Ascaridomorpha</taxon>
        <taxon>Ascaridoidea</taxon>
        <taxon>Anisakidae</taxon>
        <taxon>Anisakis</taxon>
        <taxon>Anisakis simplex complex</taxon>
    </lineage>
</organism>
<dbReference type="AlphaFoldDB" id="A0A0M3J8L0"/>
<accession>A0A0M3J8L0</accession>
<dbReference type="OrthoDB" id="5850993at2759"/>
<evidence type="ECO:0000313" key="4">
    <source>
        <dbReference type="WBParaSite" id="ASIM_0000391501-mRNA-1"/>
    </source>
</evidence>
<dbReference type="Proteomes" id="UP000267096">
    <property type="component" value="Unassembled WGS sequence"/>
</dbReference>
<keyword evidence="3" id="KW-1185">Reference proteome</keyword>
<dbReference type="EMBL" id="UYRR01006020">
    <property type="protein sequence ID" value="VDK22241.1"/>
    <property type="molecule type" value="Genomic_DNA"/>
</dbReference>
<protein>
    <submittedName>
        <fullName evidence="2 4">Uncharacterized protein</fullName>
    </submittedName>
</protein>
<evidence type="ECO:0000313" key="3">
    <source>
        <dbReference type="Proteomes" id="UP000267096"/>
    </source>
</evidence>
<evidence type="ECO:0000313" key="2">
    <source>
        <dbReference type="EMBL" id="VDK22241.1"/>
    </source>
</evidence>